<proteinExistence type="predicted"/>
<reference evidence="2" key="1">
    <citation type="submission" date="2010-02" db="EMBL/GenBank/DDBJ databases">
        <title>Complete sequence of Ferroglobus placidus DSM 10642.</title>
        <authorList>
            <consortium name="US DOE Joint Genome Institute"/>
            <person name="Lucas S."/>
            <person name="Copeland A."/>
            <person name="Lapidus A."/>
            <person name="Cheng J.-F."/>
            <person name="Bruce D."/>
            <person name="Goodwin L."/>
            <person name="Pitluck S."/>
            <person name="Saunders E."/>
            <person name="Brettin T."/>
            <person name="Detter J.C."/>
            <person name="Han C."/>
            <person name="Tapia R."/>
            <person name="Larimer F."/>
            <person name="Land M."/>
            <person name="Hauser L."/>
            <person name="Kyrpides N."/>
            <person name="Ivanova N."/>
            <person name="Holmes D."/>
            <person name="Lovley D."/>
            <person name="Kyrpides N."/>
            <person name="Anderson I.J."/>
            <person name="Woyke T."/>
        </authorList>
    </citation>
    <scope>NUCLEOTIDE SEQUENCE [LARGE SCALE GENOMIC DNA]</scope>
    <source>
        <strain evidence="2">DSM 10642 / AEDII12DO</strain>
    </source>
</reference>
<keyword evidence="2" id="KW-1185">Reference proteome</keyword>
<dbReference type="Proteomes" id="UP000002613">
    <property type="component" value="Chromosome"/>
</dbReference>
<accession>D3S315</accession>
<organism evidence="1 2">
    <name type="scientific">Ferroglobus placidus (strain DSM 10642 / AEDII12DO)</name>
    <dbReference type="NCBI Taxonomy" id="589924"/>
    <lineage>
        <taxon>Archaea</taxon>
        <taxon>Methanobacteriati</taxon>
        <taxon>Methanobacteriota</taxon>
        <taxon>Archaeoglobi</taxon>
        <taxon>Archaeoglobales</taxon>
        <taxon>Archaeoglobaceae</taxon>
        <taxon>Ferroglobus</taxon>
    </lineage>
</organism>
<dbReference type="GeneID" id="71696470"/>
<sequence>MGLLTKREREFIQDWMRVTSGKMDRLEFYRKWASRKEGSTFLEDFEKVKAGEMSVEEFREKWSSKGDWKNHIRVMRHRIEKKFEEGKKDLLLIRDFLRMREIP</sequence>
<dbReference type="KEGG" id="fpl:Ferp_0474"/>
<dbReference type="STRING" id="589924.Ferp_0474"/>
<dbReference type="RefSeq" id="WP_012964994.1">
    <property type="nucleotide sequence ID" value="NC_013849.1"/>
</dbReference>
<evidence type="ECO:0000313" key="2">
    <source>
        <dbReference type="Proteomes" id="UP000002613"/>
    </source>
</evidence>
<dbReference type="eggNOG" id="arCOG11171">
    <property type="taxonomic scope" value="Archaea"/>
</dbReference>
<name>D3S315_FERPA</name>
<gene>
    <name evidence="1" type="ordered locus">Ferp_0474</name>
</gene>
<dbReference type="PaxDb" id="589924-Ferp_0474"/>
<protein>
    <submittedName>
        <fullName evidence="1">Uncharacterized protein</fullName>
    </submittedName>
</protein>
<dbReference type="AlphaFoldDB" id="D3S315"/>
<reference evidence="1 2" key="2">
    <citation type="journal article" date="2011" name="Stand. Genomic Sci.">
        <title>Complete genome sequence of Ferroglobus placidus AEDII12DO.</title>
        <authorList>
            <person name="Anderson I."/>
            <person name="Risso C."/>
            <person name="Holmes D."/>
            <person name="Lucas S."/>
            <person name="Copeland A."/>
            <person name="Lapidus A."/>
            <person name="Cheng J.F."/>
            <person name="Bruce D."/>
            <person name="Goodwin L."/>
            <person name="Pitluck S."/>
            <person name="Saunders E."/>
            <person name="Brettin T."/>
            <person name="Detter J.C."/>
            <person name="Han C."/>
            <person name="Tapia R."/>
            <person name="Larimer F."/>
            <person name="Land M."/>
            <person name="Hauser L."/>
            <person name="Woyke T."/>
            <person name="Lovley D."/>
            <person name="Kyrpides N."/>
            <person name="Ivanova N."/>
        </authorList>
    </citation>
    <scope>NUCLEOTIDE SEQUENCE [LARGE SCALE GENOMIC DNA]</scope>
    <source>
        <strain evidence="2">DSM 10642 / AEDII12DO</strain>
    </source>
</reference>
<dbReference type="EMBL" id="CP001899">
    <property type="protein sequence ID" value="ADC64648.1"/>
    <property type="molecule type" value="Genomic_DNA"/>
</dbReference>
<evidence type="ECO:0000313" key="1">
    <source>
        <dbReference type="EMBL" id="ADC64648.1"/>
    </source>
</evidence>
<dbReference type="HOGENOM" id="CLU_2257238_0_0_2"/>